<dbReference type="InterPro" id="IPR000408">
    <property type="entry name" value="Reg_chr_condens"/>
</dbReference>
<dbReference type="GO" id="GO:0005737">
    <property type="term" value="C:cytoplasm"/>
    <property type="evidence" value="ECO:0007669"/>
    <property type="project" value="TreeGrafter"/>
</dbReference>
<dbReference type="Pfam" id="PF13540">
    <property type="entry name" value="RCC1_2"/>
    <property type="match status" value="1"/>
</dbReference>
<name>A0A6J6JEQ3_9ZZZZ</name>
<dbReference type="GO" id="GO:0005085">
    <property type="term" value="F:guanyl-nucleotide exchange factor activity"/>
    <property type="evidence" value="ECO:0007669"/>
    <property type="project" value="TreeGrafter"/>
</dbReference>
<dbReference type="PANTHER" id="PTHR45982">
    <property type="entry name" value="REGULATOR OF CHROMOSOME CONDENSATION"/>
    <property type="match status" value="1"/>
</dbReference>
<dbReference type="PRINTS" id="PR00633">
    <property type="entry name" value="RCCNDNSATION"/>
</dbReference>
<dbReference type="AlphaFoldDB" id="A0A6J6JEQ3"/>
<dbReference type="SUPFAM" id="SSF50985">
    <property type="entry name" value="RCC1/BLIP-II"/>
    <property type="match status" value="2"/>
</dbReference>
<dbReference type="PROSITE" id="PS50012">
    <property type="entry name" value="RCC1_3"/>
    <property type="match status" value="5"/>
</dbReference>
<organism evidence="4">
    <name type="scientific">freshwater metagenome</name>
    <dbReference type="NCBI Taxonomy" id="449393"/>
    <lineage>
        <taxon>unclassified sequences</taxon>
        <taxon>metagenomes</taxon>
        <taxon>ecological metagenomes</taxon>
    </lineage>
</organism>
<dbReference type="PANTHER" id="PTHR45982:SF1">
    <property type="entry name" value="REGULATOR OF CHROMOSOME CONDENSATION"/>
    <property type="match status" value="1"/>
</dbReference>
<feature type="domain" description="RCC1-like" evidence="3">
    <location>
        <begin position="81"/>
        <end position="382"/>
    </location>
</feature>
<evidence type="ECO:0000256" key="1">
    <source>
        <dbReference type="ARBA" id="ARBA00022658"/>
    </source>
</evidence>
<evidence type="ECO:0000259" key="3">
    <source>
        <dbReference type="Pfam" id="PF25390"/>
    </source>
</evidence>
<dbReference type="InterPro" id="IPR009091">
    <property type="entry name" value="RCC1/BLIP-II"/>
</dbReference>
<accession>A0A6J6JEQ3</accession>
<keyword evidence="1" id="KW-0344">Guanine-nucleotide releasing factor</keyword>
<gene>
    <name evidence="4" type="ORF">UFOPK2086_00590</name>
</gene>
<dbReference type="InterPro" id="IPR051553">
    <property type="entry name" value="Ran_GTPase-activating"/>
</dbReference>
<reference evidence="4" key="1">
    <citation type="submission" date="2020-05" db="EMBL/GenBank/DDBJ databases">
        <authorList>
            <person name="Chiriac C."/>
            <person name="Salcher M."/>
            <person name="Ghai R."/>
            <person name="Kavagutti S V."/>
        </authorList>
    </citation>
    <scope>NUCLEOTIDE SEQUENCE</scope>
</reference>
<dbReference type="EMBL" id="CAEZVQ010000060">
    <property type="protein sequence ID" value="CAB4635276.1"/>
    <property type="molecule type" value="Genomic_DNA"/>
</dbReference>
<evidence type="ECO:0000313" key="4">
    <source>
        <dbReference type="EMBL" id="CAB4635276.1"/>
    </source>
</evidence>
<dbReference type="InterPro" id="IPR058923">
    <property type="entry name" value="RCC1-like_dom"/>
</dbReference>
<evidence type="ECO:0000256" key="2">
    <source>
        <dbReference type="ARBA" id="ARBA00022737"/>
    </source>
</evidence>
<dbReference type="Pfam" id="PF25390">
    <property type="entry name" value="WD40_RLD"/>
    <property type="match status" value="1"/>
</dbReference>
<proteinExistence type="predicted"/>
<keyword evidence="2" id="KW-0677">Repeat</keyword>
<sequence length="569" mass="56930">MVAAVVVVPVTASRSRASAVDPEDRIAAGAAFTCAIKTDDTVWCWGRNDQGQLGSSDHAGLTESLLPVRAAVFGYGGVAAPVKVVAGTEHACVLTSAGTVWCWGRNGSGQAGVSGSNQSNPVQVAVGGTVTKLVAGGSNTCAVLSDNSVRCWGQNNFGQLGIGSSDVSAHYTPEVVLGIPGSFTVSSIDIGTGHVCASSTTGDAWCWGRFMHGRLGTTATSNATSAARTGALSGLATDVSAGADHSCVVVGAGLMCFGRNQSSQSGQPNSTTQFSTPTAVTITGTVSRVSAGDAFTCVLMNTGAVQCFGSNAAGQLGRGNAISLDATPGVVQGLSAGAVAITAGASHACAITPAGDVLCWGLNEFGQLGDNSQDNSNVAVAVPFFNALPTTTTTLATTTTVEATTTIAATTTLAATTTVAATTTLAATTTTTLPPSSSSSSVVSTVASTTPSSTSAPTTTVEEIATTPVTSTSSPMGVLTGLTSASATKVLKVKRLRSLTAAKIAAAVSLKIPKRSQGSMRISITRGTKYCTFVGSTVRGIRKGTCTVTVVLIPKKTKPTVKTLKIQVL</sequence>
<protein>
    <submittedName>
        <fullName evidence="4">Unannotated protein</fullName>
    </submittedName>
</protein>
<dbReference type="Gene3D" id="2.130.10.30">
    <property type="entry name" value="Regulator of chromosome condensation 1/beta-lactamase-inhibitor protein II"/>
    <property type="match status" value="2"/>
</dbReference>